<sequence length="136" mass="15073">MERGGQSRWNRNANSGHAFKIGSSPRRLHACGLLADRTVVLARSMARRLPSALSAGWLNIVGTSDTLSCLCCHVLVLTATCKNANLTKRWKGKKGGRNRPNKRAQGRLSLFPCFSRVFFTFFLAFCNATSRLAHLH</sequence>
<reference evidence="2 3" key="1">
    <citation type="submission" date="2016-07" db="EMBL/GenBank/DDBJ databases">
        <title>Multiple horizontal gene transfer events from other fungi enriched the ability of initially mycotrophic Trichoderma (Ascomycota) to feed on dead plant biomass.</title>
        <authorList>
            <consortium name="DOE Joint Genome Institute"/>
            <person name="Aerts A."/>
            <person name="Atanasova L."/>
            <person name="Chenthamara K."/>
            <person name="Zhang J."/>
            <person name="Grujic M."/>
            <person name="Henrissat B."/>
            <person name="Kuo A."/>
            <person name="Salamov A."/>
            <person name="Lipzen A."/>
            <person name="Labutti K."/>
            <person name="Barry K."/>
            <person name="Miao Y."/>
            <person name="Rahimi M.J."/>
            <person name="Shen Q."/>
            <person name="Grigoriev I.V."/>
            <person name="Kubicek C.P."/>
            <person name="Druzhinina I.S."/>
        </authorList>
    </citation>
    <scope>NUCLEOTIDE SEQUENCE [LARGE SCALE GENOMIC DNA]</scope>
    <source>
        <strain evidence="2 3">CBS 433.97</strain>
    </source>
</reference>
<evidence type="ECO:0000256" key="1">
    <source>
        <dbReference type="SAM" id="MobiDB-lite"/>
    </source>
</evidence>
<dbReference type="EMBL" id="KZ679262">
    <property type="protein sequence ID" value="PTB40467.1"/>
    <property type="molecule type" value="Genomic_DNA"/>
</dbReference>
<keyword evidence="3" id="KW-1185">Reference proteome</keyword>
<evidence type="ECO:0000313" key="2">
    <source>
        <dbReference type="EMBL" id="PTB40467.1"/>
    </source>
</evidence>
<proteinExistence type="predicted"/>
<dbReference type="AlphaFoldDB" id="A0A2T3Z6M6"/>
<feature type="region of interest" description="Disordered" evidence="1">
    <location>
        <begin position="1"/>
        <end position="20"/>
    </location>
</feature>
<gene>
    <name evidence="2" type="ORF">M441DRAFT_406747</name>
</gene>
<accession>A0A2T3Z6M6</accession>
<dbReference type="Proteomes" id="UP000240493">
    <property type="component" value="Unassembled WGS sequence"/>
</dbReference>
<protein>
    <submittedName>
        <fullName evidence="2">Uncharacterized protein</fullName>
    </submittedName>
</protein>
<evidence type="ECO:0000313" key="3">
    <source>
        <dbReference type="Proteomes" id="UP000240493"/>
    </source>
</evidence>
<organism evidence="2 3">
    <name type="scientific">Trichoderma asperellum (strain ATCC 204424 / CBS 433.97 / NBRC 101777)</name>
    <dbReference type="NCBI Taxonomy" id="1042311"/>
    <lineage>
        <taxon>Eukaryota</taxon>
        <taxon>Fungi</taxon>
        <taxon>Dikarya</taxon>
        <taxon>Ascomycota</taxon>
        <taxon>Pezizomycotina</taxon>
        <taxon>Sordariomycetes</taxon>
        <taxon>Hypocreomycetidae</taxon>
        <taxon>Hypocreales</taxon>
        <taxon>Hypocreaceae</taxon>
        <taxon>Trichoderma</taxon>
    </lineage>
</organism>
<name>A0A2T3Z6M6_TRIA4</name>